<dbReference type="Proteomes" id="UP000016630">
    <property type="component" value="Unassembled WGS sequence"/>
</dbReference>
<name>A0A0E2LS75_PORGN</name>
<dbReference type="GO" id="GO:0016887">
    <property type="term" value="F:ATP hydrolysis activity"/>
    <property type="evidence" value="ECO:0007669"/>
    <property type="project" value="InterPro"/>
</dbReference>
<evidence type="ECO:0000313" key="6">
    <source>
        <dbReference type="Proteomes" id="UP000016630"/>
    </source>
</evidence>
<dbReference type="InterPro" id="IPR027417">
    <property type="entry name" value="P-loop_NTPase"/>
</dbReference>
<protein>
    <submittedName>
        <fullName evidence="5">ABC transporter, ATP-binding protein</fullName>
    </submittedName>
</protein>
<dbReference type="RefSeq" id="WP_021665285.1">
    <property type="nucleotide sequence ID" value="NZ_KI259141.1"/>
</dbReference>
<keyword evidence="2" id="KW-0547">Nucleotide-binding</keyword>
<evidence type="ECO:0000256" key="2">
    <source>
        <dbReference type="ARBA" id="ARBA00022741"/>
    </source>
</evidence>
<dbReference type="SMART" id="SM00382">
    <property type="entry name" value="AAA"/>
    <property type="match status" value="1"/>
</dbReference>
<dbReference type="InterPro" id="IPR003439">
    <property type="entry name" value="ABC_transporter-like_ATP-bd"/>
</dbReference>
<evidence type="ECO:0000313" key="5">
    <source>
        <dbReference type="EMBL" id="ERJ67779.1"/>
    </source>
</evidence>
<proteinExistence type="predicted"/>
<dbReference type="Gene3D" id="3.40.50.300">
    <property type="entry name" value="P-loop containing nucleotide triphosphate hydrolases"/>
    <property type="match status" value="1"/>
</dbReference>
<dbReference type="CDD" id="cd03230">
    <property type="entry name" value="ABC_DR_subfamily_A"/>
    <property type="match status" value="1"/>
</dbReference>
<reference evidence="5 6" key="1">
    <citation type="submission" date="2013-06" db="EMBL/GenBank/DDBJ databases">
        <authorList>
            <person name="Weinstock G."/>
            <person name="Sodergren E."/>
            <person name="Lobos E.A."/>
            <person name="Fulton L."/>
            <person name="Fulton R."/>
            <person name="Courtney L."/>
            <person name="Fronick C."/>
            <person name="O'Laughlin M."/>
            <person name="Godfrey J."/>
            <person name="Wilson R.M."/>
            <person name="Miner T."/>
            <person name="Farmer C."/>
            <person name="Delehaunty K."/>
            <person name="Cordes M."/>
            <person name="Minx P."/>
            <person name="Tomlinson C."/>
            <person name="Chen J."/>
            <person name="Wollam A."/>
            <person name="Pepin K.H."/>
            <person name="Bhonagiri V."/>
            <person name="Zhang X."/>
            <person name="Warren W."/>
            <person name="Mitreva M."/>
            <person name="Mardis E.R."/>
            <person name="Wilson R.K."/>
        </authorList>
    </citation>
    <scope>NUCLEOTIDE SEQUENCE [LARGE SCALE GENOMIC DNA]</scope>
    <source>
        <strain evidence="5 6">F0570</strain>
    </source>
</reference>
<dbReference type="Pfam" id="PF00005">
    <property type="entry name" value="ABC_tran"/>
    <property type="match status" value="1"/>
</dbReference>
<evidence type="ECO:0000256" key="1">
    <source>
        <dbReference type="ARBA" id="ARBA00022448"/>
    </source>
</evidence>
<organism evidence="5 6">
    <name type="scientific">Porphyromonas gingivalis F0570</name>
    <dbReference type="NCBI Taxonomy" id="1227271"/>
    <lineage>
        <taxon>Bacteria</taxon>
        <taxon>Pseudomonadati</taxon>
        <taxon>Bacteroidota</taxon>
        <taxon>Bacteroidia</taxon>
        <taxon>Bacteroidales</taxon>
        <taxon>Porphyromonadaceae</taxon>
        <taxon>Porphyromonas</taxon>
    </lineage>
</organism>
<dbReference type="HOGENOM" id="CLU_000604_1_2_10"/>
<dbReference type="InterPro" id="IPR051782">
    <property type="entry name" value="ABC_Transporter_VariousFunc"/>
</dbReference>
<dbReference type="InterPro" id="IPR003593">
    <property type="entry name" value="AAA+_ATPase"/>
</dbReference>
<dbReference type="AlphaFoldDB" id="A0A0E2LS75"/>
<dbReference type="SUPFAM" id="SSF52540">
    <property type="entry name" value="P-loop containing nucleoside triphosphate hydrolases"/>
    <property type="match status" value="1"/>
</dbReference>
<dbReference type="InterPro" id="IPR017871">
    <property type="entry name" value="ABC_transporter-like_CS"/>
</dbReference>
<dbReference type="PANTHER" id="PTHR42939">
    <property type="entry name" value="ABC TRANSPORTER ATP-BINDING PROTEIN ALBC-RELATED"/>
    <property type="match status" value="1"/>
</dbReference>
<dbReference type="PANTHER" id="PTHR42939:SF1">
    <property type="entry name" value="ABC TRANSPORTER ATP-BINDING PROTEIN ALBC-RELATED"/>
    <property type="match status" value="1"/>
</dbReference>
<dbReference type="GO" id="GO:0005524">
    <property type="term" value="F:ATP binding"/>
    <property type="evidence" value="ECO:0007669"/>
    <property type="project" value="UniProtKB-KW"/>
</dbReference>
<dbReference type="EMBL" id="AWUW01000045">
    <property type="protein sequence ID" value="ERJ67779.1"/>
    <property type="molecule type" value="Genomic_DNA"/>
</dbReference>
<dbReference type="PATRIC" id="fig|1227271.3.peg.672"/>
<feature type="domain" description="ABC transporter" evidence="4">
    <location>
        <begin position="2"/>
        <end position="233"/>
    </location>
</feature>
<accession>A0A0E2LS75</accession>
<keyword evidence="3 5" id="KW-0067">ATP-binding</keyword>
<evidence type="ECO:0000256" key="3">
    <source>
        <dbReference type="ARBA" id="ARBA00022840"/>
    </source>
</evidence>
<dbReference type="PROSITE" id="PS50893">
    <property type="entry name" value="ABC_TRANSPORTER_2"/>
    <property type="match status" value="1"/>
</dbReference>
<evidence type="ECO:0000259" key="4">
    <source>
        <dbReference type="PROSITE" id="PS50893"/>
    </source>
</evidence>
<comment type="caution">
    <text evidence="5">The sequence shown here is derived from an EMBL/GenBank/DDBJ whole genome shotgun (WGS) entry which is preliminary data.</text>
</comment>
<dbReference type="PROSITE" id="PS00211">
    <property type="entry name" value="ABC_TRANSPORTER_1"/>
    <property type="match status" value="1"/>
</dbReference>
<sequence length="233" mass="26031">MIQITDLSKKYNGVTVLDIPHLSISHGETFGLVGNNGAGKTTLFRLVLDLIKADSGSISIDDIPVAGSDDWKGRVGAFLYESFLIGFLRPEEYFDFIGKLHHLDKQEIERFLDYMSPLFADEVLGKNKLIRDFSKGNQKKIGIAAAMLSRPDILILDEPFTALDPSSQIRLKKMLNEHATQYGTTMLISSHDLNHVTEVSSRIVVLQKGEIIKDLQTNEQTLSELEQHFAVEG</sequence>
<keyword evidence="1" id="KW-0813">Transport</keyword>
<gene>
    <name evidence="5" type="ORF">HMPREF1555_00764</name>
</gene>